<feature type="compositionally biased region" description="Basic residues" evidence="1">
    <location>
        <begin position="483"/>
        <end position="494"/>
    </location>
</feature>
<feature type="compositionally biased region" description="Polar residues" evidence="1">
    <location>
        <begin position="608"/>
        <end position="623"/>
    </location>
</feature>
<evidence type="ECO:0000313" key="3">
    <source>
        <dbReference type="Proteomes" id="UP001153069"/>
    </source>
</evidence>
<dbReference type="EMBL" id="CAICTM010000277">
    <property type="protein sequence ID" value="CAB9506765.1"/>
    <property type="molecule type" value="Genomic_DNA"/>
</dbReference>
<comment type="caution">
    <text evidence="2">The sequence shown here is derived from an EMBL/GenBank/DDBJ whole genome shotgun (WGS) entry which is preliminary data.</text>
</comment>
<name>A0A9N8DU63_9STRA</name>
<feature type="compositionally biased region" description="Basic and acidic residues" evidence="1">
    <location>
        <begin position="803"/>
        <end position="813"/>
    </location>
</feature>
<feature type="compositionally biased region" description="Acidic residues" evidence="1">
    <location>
        <begin position="250"/>
        <end position="259"/>
    </location>
</feature>
<feature type="compositionally biased region" description="Low complexity" evidence="1">
    <location>
        <begin position="468"/>
        <end position="482"/>
    </location>
</feature>
<feature type="compositionally biased region" description="Polar residues" evidence="1">
    <location>
        <begin position="550"/>
        <end position="563"/>
    </location>
</feature>
<feature type="compositionally biased region" description="Acidic residues" evidence="1">
    <location>
        <begin position="719"/>
        <end position="728"/>
    </location>
</feature>
<feature type="compositionally biased region" description="Polar residues" evidence="1">
    <location>
        <begin position="344"/>
        <end position="355"/>
    </location>
</feature>
<dbReference type="AlphaFoldDB" id="A0A9N8DU63"/>
<reference evidence="2" key="1">
    <citation type="submission" date="2020-06" db="EMBL/GenBank/DDBJ databases">
        <authorList>
            <consortium name="Plant Systems Biology data submission"/>
        </authorList>
    </citation>
    <scope>NUCLEOTIDE SEQUENCE</scope>
    <source>
        <strain evidence="2">D6</strain>
    </source>
</reference>
<feature type="compositionally biased region" description="Basic residues" evidence="1">
    <location>
        <begin position="287"/>
        <end position="296"/>
    </location>
</feature>
<gene>
    <name evidence="2" type="ORF">SEMRO_278_G106510.1</name>
</gene>
<feature type="compositionally biased region" description="Basic residues" evidence="1">
    <location>
        <begin position="398"/>
        <end position="407"/>
    </location>
</feature>
<protein>
    <submittedName>
        <fullName evidence="2">Uncharacterized protein</fullName>
    </submittedName>
</protein>
<feature type="compositionally biased region" description="Basic residues" evidence="1">
    <location>
        <begin position="733"/>
        <end position="744"/>
    </location>
</feature>
<feature type="region of interest" description="Disordered" evidence="1">
    <location>
        <begin position="19"/>
        <end position="813"/>
    </location>
</feature>
<feature type="compositionally biased region" description="Polar residues" evidence="1">
    <location>
        <begin position="575"/>
        <end position="586"/>
    </location>
</feature>
<feature type="region of interest" description="Disordered" evidence="1">
    <location>
        <begin position="853"/>
        <end position="909"/>
    </location>
</feature>
<organism evidence="2 3">
    <name type="scientific">Seminavis robusta</name>
    <dbReference type="NCBI Taxonomy" id="568900"/>
    <lineage>
        <taxon>Eukaryota</taxon>
        <taxon>Sar</taxon>
        <taxon>Stramenopiles</taxon>
        <taxon>Ochrophyta</taxon>
        <taxon>Bacillariophyta</taxon>
        <taxon>Bacillariophyceae</taxon>
        <taxon>Bacillariophycidae</taxon>
        <taxon>Naviculales</taxon>
        <taxon>Naviculaceae</taxon>
        <taxon>Seminavis</taxon>
    </lineage>
</organism>
<keyword evidence="3" id="KW-1185">Reference proteome</keyword>
<sequence>MKARRGSLLSRAASLSALVATSPKPAKGDAASAVAGESPHVRPSITGGSFIKAVFAKKEKHKKKQVHQRQQQQDDNGTDVEGSPTPAEEASLQNLSSMLDEVGIGEPPLTGEEEQEEQGKEKTSEKFPRKARSTGTYEAPKKKKSIFQKLSSSARDMAFSVDTESHQGTEASTEGASSSHYQNNHKKREGRKFGNRRKHHEDDKEVPGMDNSDSMLNVHAQRKRRQSRLIRRTNSLSSLIGGGGFGDLLLLEDDEDEDFRIENNPPKKREESNLGKGMDKGMEGSNRNHRKGRKATGKSPIRRTQSVPDSVPGMDGDSKDDHRDSPKADPKFEKPLGNGPRKTSLAQRLSASSSHAMDYAEETNGATKEGKKIVRRTNSMPDTNRRELNLDDVDKSNSRQRRHKREGRKLGAASYHSHGMNDSSRNSRKRSERDGNLSIVSDSRSSLGGRKDANRSGTKRREARRSHASLSHGLDHSSSSNLRHGKKRLGHRVGRTQSAADPSSVGVEADVMDTSGNSEHQDEQISASSRNHGMDHSNSNLLHAKKGSGTRRTQSASDPSTGTADADANADVMDTSGSNHGEQQLRSTRRSRGSIGHNSSGRHHLDSTDVTSSGRHHASTATRNSRHDNGGKPHKTRSSHGSSHTDLGGAAGSKSNHGSKREGRRRHHGSQTTTSPRQTNRRVRRTASLETRRKASLSPRPSRSTGLGQSAHEFGNFWNDDDAAEPESEALRHQRRPFRKHPHGHHDGGSALSESLGDQHTSSQHDKNLLGRGSNQNRRDWKKHRPARQHGVEADSLDSSGSSKDENKMERSMRLVGGEFVDIKQNSKVVNGESTKKLDGERSVRVDELKRWYHHTHGPPRPSVMVQSSGAAAPLRKELKQHVNQHPKEEKLEEDEASWGFWQHDGPKS</sequence>
<feature type="compositionally biased region" description="Polar residues" evidence="1">
    <location>
        <begin position="752"/>
        <end position="762"/>
    </location>
</feature>
<feature type="compositionally biased region" description="Basic residues" evidence="1">
    <location>
        <begin position="220"/>
        <end position="231"/>
    </location>
</feature>
<feature type="compositionally biased region" description="Polar residues" evidence="1">
    <location>
        <begin position="514"/>
        <end position="541"/>
    </location>
</feature>
<feature type="compositionally biased region" description="Basic residues" evidence="1">
    <location>
        <begin position="457"/>
        <end position="467"/>
    </location>
</feature>
<proteinExistence type="predicted"/>
<feature type="compositionally biased region" description="Basic and acidic residues" evidence="1">
    <location>
        <begin position="265"/>
        <end position="282"/>
    </location>
</feature>
<feature type="compositionally biased region" description="Polar residues" evidence="1">
    <location>
        <begin position="166"/>
        <end position="182"/>
    </location>
</feature>
<feature type="compositionally biased region" description="Basic and acidic residues" evidence="1">
    <location>
        <begin position="316"/>
        <end position="334"/>
    </location>
</feature>
<feature type="compositionally biased region" description="Polar residues" evidence="1">
    <location>
        <begin position="699"/>
        <end position="708"/>
    </location>
</feature>
<feature type="compositionally biased region" description="Basic and acidic residues" evidence="1">
    <location>
        <begin position="875"/>
        <end position="891"/>
    </location>
</feature>
<feature type="compositionally biased region" description="Basic residues" evidence="1">
    <location>
        <begin position="183"/>
        <end position="199"/>
    </location>
</feature>
<feature type="compositionally biased region" description="Basic residues" evidence="1">
    <location>
        <begin position="58"/>
        <end position="67"/>
    </location>
</feature>
<feature type="compositionally biased region" description="Basic and acidic residues" evidence="1">
    <location>
        <begin position="117"/>
        <end position="128"/>
    </location>
</feature>
<evidence type="ECO:0000313" key="2">
    <source>
        <dbReference type="EMBL" id="CAB9506765.1"/>
    </source>
</evidence>
<evidence type="ECO:0000256" key="1">
    <source>
        <dbReference type="SAM" id="MobiDB-lite"/>
    </source>
</evidence>
<feature type="compositionally biased region" description="Basic and acidic residues" evidence="1">
    <location>
        <begin position="383"/>
        <end position="397"/>
    </location>
</feature>
<accession>A0A9N8DU63</accession>
<dbReference type="Proteomes" id="UP001153069">
    <property type="component" value="Unassembled WGS sequence"/>
</dbReference>